<evidence type="ECO:0000256" key="1">
    <source>
        <dbReference type="SAM" id="SignalP"/>
    </source>
</evidence>
<keyword evidence="1" id="KW-0732">Signal</keyword>
<evidence type="ECO:0000313" key="3">
    <source>
        <dbReference type="Proteomes" id="UP001301958"/>
    </source>
</evidence>
<comment type="caution">
    <text evidence="2">The sequence shown here is derived from an EMBL/GenBank/DDBJ whole genome shotgun (WGS) entry which is preliminary data.</text>
</comment>
<accession>A0AAN7H5K0</accession>
<organism evidence="2 3">
    <name type="scientific">Podospora fimiseda</name>
    <dbReference type="NCBI Taxonomy" id="252190"/>
    <lineage>
        <taxon>Eukaryota</taxon>
        <taxon>Fungi</taxon>
        <taxon>Dikarya</taxon>
        <taxon>Ascomycota</taxon>
        <taxon>Pezizomycotina</taxon>
        <taxon>Sordariomycetes</taxon>
        <taxon>Sordariomycetidae</taxon>
        <taxon>Sordariales</taxon>
        <taxon>Podosporaceae</taxon>
        <taxon>Podospora</taxon>
    </lineage>
</organism>
<keyword evidence="3" id="KW-1185">Reference proteome</keyword>
<reference evidence="2" key="2">
    <citation type="submission" date="2023-05" db="EMBL/GenBank/DDBJ databases">
        <authorList>
            <consortium name="Lawrence Berkeley National Laboratory"/>
            <person name="Steindorff A."/>
            <person name="Hensen N."/>
            <person name="Bonometti L."/>
            <person name="Westerberg I."/>
            <person name="Brannstrom I.O."/>
            <person name="Guillou S."/>
            <person name="Cros-Aarteil S."/>
            <person name="Calhoun S."/>
            <person name="Haridas S."/>
            <person name="Kuo A."/>
            <person name="Mondo S."/>
            <person name="Pangilinan J."/>
            <person name="Riley R."/>
            <person name="Labutti K."/>
            <person name="Andreopoulos B."/>
            <person name="Lipzen A."/>
            <person name="Chen C."/>
            <person name="Yanf M."/>
            <person name="Daum C."/>
            <person name="Ng V."/>
            <person name="Clum A."/>
            <person name="Ohm R."/>
            <person name="Martin F."/>
            <person name="Silar P."/>
            <person name="Natvig D."/>
            <person name="Lalanne C."/>
            <person name="Gautier V."/>
            <person name="Ament-Velasquez S.L."/>
            <person name="Kruys A."/>
            <person name="Hutchinson M.I."/>
            <person name="Powell A.J."/>
            <person name="Barry K."/>
            <person name="Miller A.N."/>
            <person name="Grigoriev I.V."/>
            <person name="Debuchy R."/>
            <person name="Gladieux P."/>
            <person name="Thoren M.H."/>
            <person name="Johannesson H."/>
        </authorList>
    </citation>
    <scope>NUCLEOTIDE SEQUENCE</scope>
    <source>
        <strain evidence="2">CBS 990.96</strain>
    </source>
</reference>
<reference evidence="2" key="1">
    <citation type="journal article" date="2023" name="Mol. Phylogenet. Evol.">
        <title>Genome-scale phylogeny and comparative genomics of the fungal order Sordariales.</title>
        <authorList>
            <person name="Hensen N."/>
            <person name="Bonometti L."/>
            <person name="Westerberg I."/>
            <person name="Brannstrom I.O."/>
            <person name="Guillou S."/>
            <person name="Cros-Aarteil S."/>
            <person name="Calhoun S."/>
            <person name="Haridas S."/>
            <person name="Kuo A."/>
            <person name="Mondo S."/>
            <person name="Pangilinan J."/>
            <person name="Riley R."/>
            <person name="LaButti K."/>
            <person name="Andreopoulos B."/>
            <person name="Lipzen A."/>
            <person name="Chen C."/>
            <person name="Yan M."/>
            <person name="Daum C."/>
            <person name="Ng V."/>
            <person name="Clum A."/>
            <person name="Steindorff A."/>
            <person name="Ohm R.A."/>
            <person name="Martin F."/>
            <person name="Silar P."/>
            <person name="Natvig D.O."/>
            <person name="Lalanne C."/>
            <person name="Gautier V."/>
            <person name="Ament-Velasquez S.L."/>
            <person name="Kruys A."/>
            <person name="Hutchinson M.I."/>
            <person name="Powell A.J."/>
            <person name="Barry K."/>
            <person name="Miller A.N."/>
            <person name="Grigoriev I.V."/>
            <person name="Debuchy R."/>
            <person name="Gladieux P."/>
            <person name="Hiltunen Thoren M."/>
            <person name="Johannesson H."/>
        </authorList>
    </citation>
    <scope>NUCLEOTIDE SEQUENCE</scope>
    <source>
        <strain evidence="2">CBS 990.96</strain>
    </source>
</reference>
<dbReference type="AlphaFoldDB" id="A0AAN7H5K0"/>
<name>A0AAN7H5K0_9PEZI</name>
<protein>
    <recommendedName>
        <fullName evidence="4">Secreted protein</fullName>
    </recommendedName>
</protein>
<proteinExistence type="predicted"/>
<evidence type="ECO:0000313" key="2">
    <source>
        <dbReference type="EMBL" id="KAK4229715.1"/>
    </source>
</evidence>
<feature type="signal peptide" evidence="1">
    <location>
        <begin position="1"/>
        <end position="32"/>
    </location>
</feature>
<dbReference type="Proteomes" id="UP001301958">
    <property type="component" value="Unassembled WGS sequence"/>
</dbReference>
<gene>
    <name evidence="2" type="ORF">QBC38DRAFT_471435</name>
</gene>
<sequence>MGLVFPDPSRPLKTLLVLFIFFLPYESGRVECQTRPQFFFMFPKKQKTSFESCHHTNAKLTLTEPFSSKSLL</sequence>
<dbReference type="EMBL" id="MU865305">
    <property type="protein sequence ID" value="KAK4229715.1"/>
    <property type="molecule type" value="Genomic_DNA"/>
</dbReference>
<evidence type="ECO:0008006" key="4">
    <source>
        <dbReference type="Google" id="ProtNLM"/>
    </source>
</evidence>
<feature type="chain" id="PRO_5042877260" description="Secreted protein" evidence="1">
    <location>
        <begin position="33"/>
        <end position="72"/>
    </location>
</feature>